<reference evidence="2 3" key="1">
    <citation type="journal article" date="2016" name="Nat. Commun.">
        <title>Thousands of microbial genomes shed light on interconnected biogeochemical processes in an aquifer system.</title>
        <authorList>
            <person name="Anantharaman K."/>
            <person name="Brown C.T."/>
            <person name="Hug L.A."/>
            <person name="Sharon I."/>
            <person name="Castelle C.J."/>
            <person name="Probst A.J."/>
            <person name="Thomas B.C."/>
            <person name="Singh A."/>
            <person name="Wilkins M.J."/>
            <person name="Karaoz U."/>
            <person name="Brodie E.L."/>
            <person name="Williams K.H."/>
            <person name="Hubbard S.S."/>
            <person name="Banfield J.F."/>
        </authorList>
    </citation>
    <scope>NUCLEOTIDE SEQUENCE [LARGE SCALE GENOMIC DNA]</scope>
</reference>
<name>A0A1G1WG49_9BACT</name>
<proteinExistence type="predicted"/>
<dbReference type="Proteomes" id="UP000176645">
    <property type="component" value="Unassembled WGS sequence"/>
</dbReference>
<sequence length="256" mass="27196">MKTPARLLILLTLLPVISVGFSFPTLGQELRSGQIASNTEVDDANAKSGDILTKSGDEIVRASTPYDPNLFGVVVENPSVVLNKESATSLPVISYGEVLVRVGGSNGQIQQGDFVTSSPKGGVGQRATDSGFVIGKALEDLDSSEGTISVFVNIQYRNVEGRPTFGRIFSFLLTSLEKPENLPEVLRYLFALLVGGGAFFLGFISFVRSMRSGVEAVGRNPLAKTSIQVAMLVNLAGISILTAAGVALALFIIFYF</sequence>
<keyword evidence="1" id="KW-1133">Transmembrane helix</keyword>
<keyword evidence="1" id="KW-0812">Transmembrane</keyword>
<accession>A0A1G1WG49</accession>
<dbReference type="EMBL" id="MHCU01000063">
    <property type="protein sequence ID" value="OGY26682.1"/>
    <property type="molecule type" value="Genomic_DNA"/>
</dbReference>
<comment type="caution">
    <text evidence="2">The sequence shown here is derived from an EMBL/GenBank/DDBJ whole genome shotgun (WGS) entry which is preliminary data.</text>
</comment>
<evidence type="ECO:0000313" key="2">
    <source>
        <dbReference type="EMBL" id="OGY26682.1"/>
    </source>
</evidence>
<gene>
    <name evidence="2" type="ORF">A2Z42_00930</name>
</gene>
<keyword evidence="1" id="KW-0472">Membrane</keyword>
<dbReference type="AlphaFoldDB" id="A0A1G1WG49"/>
<dbReference type="Gene3D" id="2.40.300.10">
    <property type="entry name" value="Head decoration protein D"/>
    <property type="match status" value="1"/>
</dbReference>
<evidence type="ECO:0000313" key="3">
    <source>
        <dbReference type="Proteomes" id="UP000176645"/>
    </source>
</evidence>
<protein>
    <submittedName>
        <fullName evidence="2">Uncharacterized protein</fullName>
    </submittedName>
</protein>
<organism evidence="2 3">
    <name type="scientific">Candidatus Woykebacteria bacterium RBG_19FT_COMBO_43_10</name>
    <dbReference type="NCBI Taxonomy" id="1802598"/>
    <lineage>
        <taxon>Bacteria</taxon>
        <taxon>Candidatus Woykeibacteriota</taxon>
    </lineage>
</organism>
<feature type="transmembrane region" description="Helical" evidence="1">
    <location>
        <begin position="229"/>
        <end position="255"/>
    </location>
</feature>
<evidence type="ECO:0000256" key="1">
    <source>
        <dbReference type="SAM" id="Phobius"/>
    </source>
</evidence>
<feature type="transmembrane region" description="Helical" evidence="1">
    <location>
        <begin position="185"/>
        <end position="208"/>
    </location>
</feature>